<evidence type="ECO:0000256" key="1">
    <source>
        <dbReference type="SAM" id="SignalP"/>
    </source>
</evidence>
<protein>
    <submittedName>
        <fullName evidence="2">Uncharacterized protein</fullName>
    </submittedName>
</protein>
<organism evidence="2 3">
    <name type="scientific">Moraxella lacunata</name>
    <dbReference type="NCBI Taxonomy" id="477"/>
    <lineage>
        <taxon>Bacteria</taxon>
        <taxon>Pseudomonadati</taxon>
        <taxon>Pseudomonadota</taxon>
        <taxon>Gammaproteobacteria</taxon>
        <taxon>Moraxellales</taxon>
        <taxon>Moraxellaceae</taxon>
        <taxon>Moraxella</taxon>
    </lineage>
</organism>
<feature type="signal peptide" evidence="1">
    <location>
        <begin position="1"/>
        <end position="32"/>
    </location>
</feature>
<dbReference type="EMBL" id="UGQU01000005">
    <property type="protein sequence ID" value="STZ64372.1"/>
    <property type="molecule type" value="Genomic_DNA"/>
</dbReference>
<dbReference type="RefSeq" id="WP_258556982.1">
    <property type="nucleotide sequence ID" value="NZ_UGQU01000005.1"/>
</dbReference>
<dbReference type="AlphaFoldDB" id="A0A378TWS1"/>
<reference evidence="2 3" key="1">
    <citation type="submission" date="2018-06" db="EMBL/GenBank/DDBJ databases">
        <authorList>
            <consortium name="Pathogen Informatics"/>
            <person name="Doyle S."/>
        </authorList>
    </citation>
    <scope>NUCLEOTIDE SEQUENCE [LARGE SCALE GENOMIC DNA]</scope>
    <source>
        <strain evidence="2 3">NCTC10359</strain>
    </source>
</reference>
<proteinExistence type="predicted"/>
<evidence type="ECO:0000313" key="2">
    <source>
        <dbReference type="EMBL" id="STZ64372.1"/>
    </source>
</evidence>
<accession>A0A378TWS1</accession>
<dbReference type="Proteomes" id="UP000254437">
    <property type="component" value="Unassembled WGS sequence"/>
</dbReference>
<keyword evidence="1" id="KW-0732">Signal</keyword>
<feature type="chain" id="PRO_5016755045" evidence="1">
    <location>
        <begin position="33"/>
        <end position="140"/>
    </location>
</feature>
<name>A0A378TWS1_MORLA</name>
<evidence type="ECO:0000313" key="3">
    <source>
        <dbReference type="Proteomes" id="UP000254437"/>
    </source>
</evidence>
<sequence>MKQINFKKVSPKHLACGLSLSVMSMMTVSAHAFLVDNSQQKTIYIGKGNAQSMQAVTVQEIPPATTTIQQTRTYTNTNTALTPTTKATPTLRLLEHLFLLVRPLLSPLPFSLMDSRPVMAAATNMASSCLLAQSLPPHRI</sequence>
<gene>
    <name evidence="2" type="ORF">NCTC10359_02829</name>
</gene>